<keyword evidence="4 5" id="KW-0231">Viral genome packaging</keyword>
<keyword evidence="5" id="KW-0540">Nuclease</keyword>
<comment type="subunit">
    <text evidence="5">Interacts with the terminase small subunit; the active complex is composed of a monomer of the terminase large subunit and a nonamer ring of terminase small subunits. Interacts with the portal protein; this interaction allows the packaging of viral DNA.</text>
</comment>
<dbReference type="EMBL" id="OP491958">
    <property type="protein sequence ID" value="UZV39617.1"/>
    <property type="molecule type" value="Genomic_DNA"/>
</dbReference>
<evidence type="ECO:0000256" key="3">
    <source>
        <dbReference type="ARBA" id="ARBA00022840"/>
    </source>
</evidence>
<dbReference type="GO" id="GO:0098009">
    <property type="term" value="C:viral terminase, large subunit"/>
    <property type="evidence" value="ECO:0007669"/>
    <property type="project" value="UniProtKB-UniRule"/>
</dbReference>
<feature type="binding site" evidence="5">
    <location>
        <position position="314"/>
    </location>
    <ligand>
        <name>Mg(2+)</name>
        <dbReference type="ChEBI" id="CHEBI:18420"/>
        <note>catalytic; for nuclease activity</note>
    </ligand>
</feature>
<dbReference type="GO" id="GO:0046872">
    <property type="term" value="F:metal ion binding"/>
    <property type="evidence" value="ECO:0007669"/>
    <property type="project" value="UniProtKB-UniRule"/>
</dbReference>
<comment type="cofactor">
    <cofactor evidence="5">
        <name>Mg(2+)</name>
        <dbReference type="ChEBI" id="CHEBI:18420"/>
    </cofactor>
    <text evidence="5">Nuclease activity probably requires 2 Mg(2+) ions per subunit.</text>
</comment>
<keyword evidence="5" id="KW-0426">Late protein</keyword>
<feature type="short sequence motif" description="Walker A motif" evidence="5">
    <location>
        <begin position="61"/>
        <end position="68"/>
    </location>
</feature>
<keyword evidence="5" id="KW-0479">Metal-binding</keyword>
<dbReference type="Gene3D" id="3.40.50.300">
    <property type="entry name" value="P-loop containing nucleotide triphosphate hydrolases"/>
    <property type="match status" value="1"/>
</dbReference>
<gene>
    <name evidence="7" type="ORF">APT65_00002</name>
</gene>
<feature type="binding site" evidence="5">
    <location>
        <position position="456"/>
    </location>
    <ligand>
        <name>Mg(2+)</name>
        <dbReference type="ChEBI" id="CHEBI:18420"/>
        <note>catalytic; for nuclease activity</note>
    </ligand>
</feature>
<keyword evidence="1 5" id="KW-1188">Viral release from host cell</keyword>
<keyword evidence="5" id="KW-0255">Endonuclease</keyword>
<dbReference type="GO" id="GO:0005524">
    <property type="term" value="F:ATP binding"/>
    <property type="evidence" value="ECO:0007669"/>
    <property type="project" value="UniProtKB-KW"/>
</dbReference>
<proteinExistence type="inferred from homology"/>
<organism evidence="7 8">
    <name type="scientific">Aeromonas phage APT65</name>
    <dbReference type="NCBI Taxonomy" id="2982914"/>
    <lineage>
        <taxon>Viruses</taxon>
        <taxon>Duplodnaviria</taxon>
        <taxon>Heunggongvirae</taxon>
        <taxon>Uroviricota</taxon>
        <taxon>Caudoviricetes</taxon>
        <taxon>Aquaneticvirus</taxon>
        <taxon>Aquaneticvirus ApT65</taxon>
    </lineage>
</organism>
<name>A0A9E8JZM4_9CAUD</name>
<dbReference type="Gene3D" id="3.30.420.280">
    <property type="match status" value="1"/>
</dbReference>
<dbReference type="GO" id="GO:0019073">
    <property type="term" value="P:viral DNA genome packaging"/>
    <property type="evidence" value="ECO:0007669"/>
    <property type="project" value="UniProtKB-UniRule"/>
</dbReference>
<dbReference type="Proteomes" id="UP001163735">
    <property type="component" value="Segment"/>
</dbReference>
<accession>A0A9E8JZM4</accession>
<evidence type="ECO:0000313" key="7">
    <source>
        <dbReference type="EMBL" id="UZV39617.1"/>
    </source>
</evidence>
<evidence type="ECO:0000313" key="8">
    <source>
        <dbReference type="Proteomes" id="UP001163735"/>
    </source>
</evidence>
<dbReference type="GO" id="GO:0051276">
    <property type="term" value="P:chromosome organization"/>
    <property type="evidence" value="ECO:0007669"/>
    <property type="project" value="UniProtKB-UniRule"/>
</dbReference>
<feature type="active site" description="For ATPase activity" evidence="5">
    <location>
        <position position="194"/>
    </location>
</feature>
<comment type="similarity">
    <text evidence="5">Belongs to the Lederbergvirus large terminase family.</text>
</comment>
<comment type="function">
    <text evidence="5">The terminase large subunit acts as an ATP driven molecular motor necessary for viral DNA translocation into empty capsids and as an endonuclease that cuts the viral genome to initiate and to end a packaging reaction. The terminase lies at a unique vertex of the procapsid and is composed of two subunits, a small terminase subunit involved in viral DNA recognition (packaging sequence), and a large terminase subunit possessing endonucleolytic and ATPase activities. Both terminase subunits heterooligomerize and are docked on the portal protein to form the packaging machine. Once the capsid is packaged with the DNA, the terminase cleaves the viral genome concatemer and is substituted by the tail.</text>
</comment>
<keyword evidence="2 5" id="KW-0547">Nucleotide-binding</keyword>
<feature type="short sequence motif" description="Walker B motif" evidence="5">
    <location>
        <begin position="189"/>
        <end position="194"/>
    </location>
</feature>
<reference evidence="7" key="1">
    <citation type="submission" date="2022-09" db="EMBL/GenBank/DDBJ databases">
        <authorList>
            <person name="Cebeci A."/>
            <person name="Ture M."/>
            <person name="Alemdag M."/>
            <person name="Altinok I."/>
        </authorList>
    </citation>
    <scope>NUCLEOTIDE SEQUENCE</scope>
</reference>
<keyword evidence="5" id="KW-0378">Hydrolase</keyword>
<dbReference type="InterPro" id="IPR044265">
    <property type="entry name" value="Terminase_large_su_BPP22"/>
</dbReference>
<evidence type="ECO:0000256" key="4">
    <source>
        <dbReference type="ARBA" id="ARBA00023219"/>
    </source>
</evidence>
<dbReference type="GO" id="GO:0004519">
    <property type="term" value="F:endonuclease activity"/>
    <property type="evidence" value="ECO:0007669"/>
    <property type="project" value="UniProtKB-UniRule"/>
</dbReference>
<dbReference type="Pfam" id="PF17289">
    <property type="entry name" value="Terminase_6C"/>
    <property type="match status" value="1"/>
</dbReference>
<sequence>MDLKNIDFSLLPDEYKAELLDLLEKREEWIKYNKIASFKPYKFQQDFYAASANYKRRFLCAANRVGKSYSEAVEVSYHLTGKYPEWWVGHRFKKPILLWCVGITGDSTRKVLQKELFGTPMAKDVLAIGTGSIPKDMIDFDTLERDGNKILIAKIKHYNEEGIHDGWSTVEFRSTQQGEQVLMGSTVDYIWLDEEDAFKSIELYAQCVTRTATTGGLITITATPENGLTKLVDLFMKDTSGYLYFQNATWDDAPHLTEEVKKELLASIPEWQHEMRSRGLPMMGEGLIYDLSESDIAIDPIEIPDHWRRVAAVDIGVTHDTAVVWSAYDASTDTVYIYDCYNAKGGVPSMHATAINMRGPWIPVILPHDADNTERGSGKNVAQYYKEASVNVMLETFYNPIDWDGKKHNLVEPGIIHMLQRMKTGRLKVFKTCGRFFEEMRRYHRKDGRIVKVFDDVMDAARYSVLSVKDRGISAGEGSYGFNSAYKDNWENFNTNY</sequence>
<feature type="domain" description="Terminase large subunit gp17-like C-terminal" evidence="6">
    <location>
        <begin position="312"/>
        <end position="466"/>
    </location>
</feature>
<dbReference type="HAMAP" id="MF_04148">
    <property type="entry name" value="TERL_BPP22"/>
    <property type="match status" value="1"/>
</dbReference>
<evidence type="ECO:0000256" key="1">
    <source>
        <dbReference type="ARBA" id="ARBA00022612"/>
    </source>
</evidence>
<evidence type="ECO:0000256" key="2">
    <source>
        <dbReference type="ARBA" id="ARBA00022741"/>
    </source>
</evidence>
<evidence type="ECO:0000256" key="5">
    <source>
        <dbReference type="HAMAP-Rule" id="MF_04148"/>
    </source>
</evidence>
<evidence type="ECO:0000259" key="6">
    <source>
        <dbReference type="Pfam" id="PF17289"/>
    </source>
</evidence>
<keyword evidence="8" id="KW-1185">Reference proteome</keyword>
<dbReference type="InterPro" id="IPR027417">
    <property type="entry name" value="P-loop_NTPase"/>
</dbReference>
<dbReference type="EC" id="3.1.21.-" evidence="5"/>
<dbReference type="Pfam" id="PF03237">
    <property type="entry name" value="Terminase_6N"/>
    <property type="match status" value="1"/>
</dbReference>
<keyword evidence="5" id="KW-0460">Magnesium</keyword>
<dbReference type="EC" id="3.6.4.-" evidence="5"/>
<protein>
    <recommendedName>
        <fullName evidence="5">Terminase, large subunit</fullName>
    </recommendedName>
    <alternativeName>
        <fullName evidence="5">DNA-packaging protein gp2</fullName>
    </alternativeName>
    <domain>
        <recommendedName>
            <fullName evidence="5">Endonuclease</fullName>
            <ecNumber evidence="5">3.1.21.-</ecNumber>
        </recommendedName>
    </domain>
    <domain>
        <recommendedName>
            <fullName evidence="5">ATPase</fullName>
            <ecNumber evidence="5">3.6.4.-</ecNumber>
        </recommendedName>
    </domain>
</protein>
<dbReference type="GO" id="GO:0016887">
    <property type="term" value="F:ATP hydrolysis activity"/>
    <property type="evidence" value="ECO:0007669"/>
    <property type="project" value="InterPro"/>
</dbReference>
<dbReference type="InterPro" id="IPR035421">
    <property type="entry name" value="Terminase_6C"/>
</dbReference>
<keyword evidence="3 5" id="KW-0067">ATP-binding</keyword>
<comment type="domain">
    <text evidence="5">The ATPase region is in the N-terminus, whereas the nuclease region is in the C-terminus.</text>
</comment>